<evidence type="ECO:0000256" key="8">
    <source>
        <dbReference type="ARBA" id="ARBA00023136"/>
    </source>
</evidence>
<reference evidence="14" key="1">
    <citation type="journal article" date="2014" name="Insect Biochem. Mol. Biol.">
        <title>Antennal transcriptome analysis and comparison of olfactory genes in two sympatric defoliators, Dendrolimus houi and Dendrolimus kikuchii (Lepidoptera: Lasiocampidae).</title>
        <authorList>
            <person name="Zhang S."/>
            <person name="Zhang Z."/>
            <person name="Wang H."/>
            <person name="Kong X."/>
        </authorList>
    </citation>
    <scope>NUCLEOTIDE SEQUENCE</scope>
</reference>
<dbReference type="GO" id="GO:0005737">
    <property type="term" value="C:cytoplasm"/>
    <property type="evidence" value="ECO:0007669"/>
    <property type="project" value="TreeGrafter"/>
</dbReference>
<keyword evidence="7 13" id="KW-1133">Transmembrane helix</keyword>
<dbReference type="AlphaFoldDB" id="A0A076E654"/>
<name>A0A076E654_9NEOP</name>
<evidence type="ECO:0000256" key="13">
    <source>
        <dbReference type="SAM" id="Phobius"/>
    </source>
</evidence>
<evidence type="ECO:0000256" key="1">
    <source>
        <dbReference type="ARBA" id="ARBA00004236"/>
    </source>
</evidence>
<keyword evidence="9" id="KW-1015">Disulfide bond</keyword>
<dbReference type="PANTHER" id="PTHR11923">
    <property type="entry name" value="SCAVENGER RECEPTOR CLASS B TYPE-1 SR-B1"/>
    <property type="match status" value="1"/>
</dbReference>
<evidence type="ECO:0000256" key="11">
    <source>
        <dbReference type="ARBA" id="ARBA00023180"/>
    </source>
</evidence>
<keyword evidence="6" id="KW-0552">Olfaction</keyword>
<evidence type="ECO:0000256" key="9">
    <source>
        <dbReference type="ARBA" id="ARBA00023157"/>
    </source>
</evidence>
<dbReference type="InterPro" id="IPR002159">
    <property type="entry name" value="CD36_fam"/>
</dbReference>
<accession>A0A076E654</accession>
<dbReference type="EMBL" id="KF487733">
    <property type="protein sequence ID" value="AII01131.1"/>
    <property type="molecule type" value="mRNA"/>
</dbReference>
<keyword evidence="8 13" id="KW-0472">Membrane</keyword>
<protein>
    <recommendedName>
        <fullName evidence="12">Sensory neuron membrane protein 2</fullName>
    </recommendedName>
</protein>
<keyword evidence="11" id="KW-0325">Glycoprotein</keyword>
<gene>
    <name evidence="14" type="primary">SNMP2</name>
</gene>
<evidence type="ECO:0000256" key="3">
    <source>
        <dbReference type="ARBA" id="ARBA00022475"/>
    </source>
</evidence>
<evidence type="ECO:0000256" key="2">
    <source>
        <dbReference type="ARBA" id="ARBA00010532"/>
    </source>
</evidence>
<comment type="similarity">
    <text evidence="2">Belongs to the CD36 family.</text>
</comment>
<keyword evidence="3" id="KW-1003">Cell membrane</keyword>
<evidence type="ECO:0000313" key="14">
    <source>
        <dbReference type="EMBL" id="AII01131.1"/>
    </source>
</evidence>
<feature type="transmembrane region" description="Helical" evidence="13">
    <location>
        <begin position="473"/>
        <end position="494"/>
    </location>
</feature>
<keyword evidence="5 13" id="KW-0812">Transmembrane</keyword>
<keyword evidence="4" id="KW-0716">Sensory transduction</keyword>
<evidence type="ECO:0000256" key="7">
    <source>
        <dbReference type="ARBA" id="ARBA00022989"/>
    </source>
</evidence>
<keyword evidence="10" id="KW-0675">Receptor</keyword>
<sequence>MLFKNSKLMFTLSVAFLIVAIILATWGFPKIINRQIQKNIQIDNSSVMYEKWVKVPVPLDFKVYFFNVSNADEVNEGSKPKLVEIGPYVYKQTREKEVLGYGENDTIIYNLKKTFVFDAEASNGLSEDDDITVINFSYMGAVLTIHEMMPAGVAYINKALEEFFTNLTDPFSRVKVRDLLFDGIFLNCVGNNSALGLICGKIRAEAPSTMRKAEEEGVNGFYFSMFSHMNRTSSGPWAMKRGVDNIYEIGEIVSFKNKKSMTMWGDQYCGQINGSDSSVFPPVDEAKAPERLYIFEPEICRSLYVSHVGRRTLFNISAYYYEIPESVLAAKTANPDNKCFCKKNWSSNHDGCLLMGLLNLMPCQGAPAIASLPHFYLGSEELLDYAEGIKPDKEKHNSFVYLDPTTGVVLKGVKRLQFNIELRNIPTVPQLKSVPTGLFPMLWIEEGAELPTTLQQELLEAHSLLSYVEAARWLILAIAMVCCVVAAAAVARAASLLSWPRNRNSVSFILGPTVPHVSKVHGTQ</sequence>
<evidence type="ECO:0000256" key="4">
    <source>
        <dbReference type="ARBA" id="ARBA00022606"/>
    </source>
</evidence>
<dbReference type="GO" id="GO:0007608">
    <property type="term" value="P:sensory perception of smell"/>
    <property type="evidence" value="ECO:0007669"/>
    <property type="project" value="UniProtKB-KW"/>
</dbReference>
<dbReference type="PANTHER" id="PTHR11923:SF109">
    <property type="entry name" value="SENSORY NEURON MEMBRANE PROTEIN 2"/>
    <property type="match status" value="1"/>
</dbReference>
<dbReference type="Pfam" id="PF01130">
    <property type="entry name" value="CD36"/>
    <property type="match status" value="1"/>
</dbReference>
<evidence type="ECO:0000256" key="10">
    <source>
        <dbReference type="ARBA" id="ARBA00023170"/>
    </source>
</evidence>
<comment type="subcellular location">
    <subcellularLocation>
        <location evidence="1">Cell membrane</location>
    </subcellularLocation>
</comment>
<evidence type="ECO:0000256" key="5">
    <source>
        <dbReference type="ARBA" id="ARBA00022692"/>
    </source>
</evidence>
<evidence type="ECO:0000256" key="12">
    <source>
        <dbReference type="ARBA" id="ARBA00040645"/>
    </source>
</evidence>
<dbReference type="PRINTS" id="PR01609">
    <property type="entry name" value="CD36FAMILY"/>
</dbReference>
<dbReference type="GO" id="GO:0005044">
    <property type="term" value="F:scavenger receptor activity"/>
    <property type="evidence" value="ECO:0007669"/>
    <property type="project" value="TreeGrafter"/>
</dbReference>
<organism evidence="14">
    <name type="scientific">Dendrolimus houi</name>
    <dbReference type="NCBI Taxonomy" id="765132"/>
    <lineage>
        <taxon>Eukaryota</taxon>
        <taxon>Metazoa</taxon>
        <taxon>Ecdysozoa</taxon>
        <taxon>Arthropoda</taxon>
        <taxon>Hexapoda</taxon>
        <taxon>Insecta</taxon>
        <taxon>Pterygota</taxon>
        <taxon>Neoptera</taxon>
        <taxon>Endopterygota</taxon>
        <taxon>Lepidoptera</taxon>
        <taxon>Glossata</taxon>
        <taxon>Ditrysia</taxon>
        <taxon>Bombycoidea</taxon>
        <taxon>Lasiocampidae</taxon>
        <taxon>Dendrolimus</taxon>
    </lineage>
</organism>
<evidence type="ECO:0000256" key="6">
    <source>
        <dbReference type="ARBA" id="ARBA00022725"/>
    </source>
</evidence>
<dbReference type="SMR" id="A0A076E654"/>
<dbReference type="GO" id="GO:0005886">
    <property type="term" value="C:plasma membrane"/>
    <property type="evidence" value="ECO:0007669"/>
    <property type="project" value="UniProtKB-SubCell"/>
</dbReference>
<proteinExistence type="evidence at transcript level"/>